<protein>
    <submittedName>
        <fullName evidence="1">Uncharacterized protein</fullName>
    </submittedName>
</protein>
<sequence length="60" mass="6743">DENSTANPDEKRSNTPSKLLSEINNVLHKSVREIVVSGIPVYTTDNFEIVENILLEEDSE</sequence>
<reference evidence="1 2" key="1">
    <citation type="submission" date="2016-10" db="EMBL/GenBank/DDBJ databases">
        <authorList>
            <person name="de Groot N.N."/>
        </authorList>
    </citation>
    <scope>NUCLEOTIDE SEQUENCE [LARGE SCALE GENOMIC DNA]</scope>
    <source>
        <strain evidence="1 2">CDM_5</strain>
    </source>
</reference>
<dbReference type="EMBL" id="FOAD01000024">
    <property type="protein sequence ID" value="SEM08337.1"/>
    <property type="molecule type" value="Genomic_DNA"/>
</dbReference>
<feature type="non-terminal residue" evidence="1">
    <location>
        <position position="1"/>
    </location>
</feature>
<name>A0A1H7VHR1_HALLR</name>
<dbReference type="AlphaFoldDB" id="A0A1H7VHR1"/>
<organism evidence="1 2">
    <name type="scientific">Haloferax larsenii</name>
    <dbReference type="NCBI Taxonomy" id="302484"/>
    <lineage>
        <taxon>Archaea</taxon>
        <taxon>Methanobacteriati</taxon>
        <taxon>Methanobacteriota</taxon>
        <taxon>Stenosarchaea group</taxon>
        <taxon>Halobacteria</taxon>
        <taxon>Halobacteriales</taxon>
        <taxon>Haloferacaceae</taxon>
        <taxon>Haloferax</taxon>
    </lineage>
</organism>
<evidence type="ECO:0000313" key="2">
    <source>
        <dbReference type="Proteomes" id="UP000183894"/>
    </source>
</evidence>
<dbReference type="Proteomes" id="UP000183894">
    <property type="component" value="Unassembled WGS sequence"/>
</dbReference>
<gene>
    <name evidence="1" type="ORF">SAMN04488691_1244</name>
</gene>
<accession>A0A1H7VHR1</accession>
<proteinExistence type="predicted"/>
<evidence type="ECO:0000313" key="1">
    <source>
        <dbReference type="EMBL" id="SEM08337.1"/>
    </source>
</evidence>